<keyword evidence="2" id="KW-0808">Transferase</keyword>
<feature type="domain" description="Glycosyl transferase family 1" evidence="1">
    <location>
        <begin position="188"/>
        <end position="358"/>
    </location>
</feature>
<dbReference type="AlphaFoldDB" id="A0AAU6P112"/>
<dbReference type="SUPFAM" id="SSF53756">
    <property type="entry name" value="UDP-Glycosyltransferase/glycogen phosphorylase"/>
    <property type="match status" value="1"/>
</dbReference>
<evidence type="ECO:0000259" key="1">
    <source>
        <dbReference type="Pfam" id="PF00534"/>
    </source>
</evidence>
<dbReference type="RefSeq" id="WP_338733331.1">
    <property type="nucleotide sequence ID" value="NZ_CP136924.1"/>
</dbReference>
<dbReference type="KEGG" id="mcaa:R3L15_03815"/>
<name>A0AAU6P112_9FLAO</name>
<keyword evidence="2" id="KW-0328">Glycosyltransferase</keyword>
<proteinExistence type="predicted"/>
<dbReference type="InterPro" id="IPR050194">
    <property type="entry name" value="Glycosyltransferase_grp1"/>
</dbReference>
<keyword evidence="4" id="KW-1185">Reference proteome</keyword>
<dbReference type="EC" id="2.4.-.-" evidence="2"/>
<evidence type="ECO:0000313" key="3">
    <source>
        <dbReference type="EMBL" id="WXA14003.1"/>
    </source>
</evidence>
<dbReference type="EMBL" id="CP136925">
    <property type="protein sequence ID" value="WXA14003.1"/>
    <property type="molecule type" value="Genomic_DNA"/>
</dbReference>
<sequence>MKLPKKVTLIHPFTPQAAGVVERSVATYHSQPHAKALQQLVANNANLQGEIAYLTPKRRSYNFKFGNIGYQFYPVTRTLNGDHKKWKKQWSKACLKGCERAIPDVTIINMSGHSSPFSYMLAKIILAQNKQYIAMLGGQHYTDTPENRIYYKKAHHILVHTQLQKKQMLQLPMFKDCDIRVFPLGVDTQEFQPKQNKTETHPNLLYVGRIVEWKRVHLAIKALHELVIHGFDNAKLTIIGPIFSELYYNELKKMVSDLKLEEHIKFIGHLEHNKLPKHFQNANLFLLPSDKETFGMVMIEAMACGTPVAGINCPGGPKDVISHNLDGILATPETYAQSVLEYFSNNTQRTAIEQAARTKVMQHYSLQATYKVLEQSVNEALKHVV</sequence>
<evidence type="ECO:0000313" key="4">
    <source>
        <dbReference type="Proteomes" id="UP001368318"/>
    </source>
</evidence>
<dbReference type="PANTHER" id="PTHR45947">
    <property type="entry name" value="SULFOQUINOVOSYL TRANSFERASE SQD2"/>
    <property type="match status" value="1"/>
</dbReference>
<dbReference type="InterPro" id="IPR001296">
    <property type="entry name" value="Glyco_trans_1"/>
</dbReference>
<organism evidence="2 4">
    <name type="scientific">Mangrovimonas cancribranchiae</name>
    <dbReference type="NCBI Taxonomy" id="3080055"/>
    <lineage>
        <taxon>Bacteria</taxon>
        <taxon>Pseudomonadati</taxon>
        <taxon>Bacteroidota</taxon>
        <taxon>Flavobacteriia</taxon>
        <taxon>Flavobacteriales</taxon>
        <taxon>Flavobacteriaceae</taxon>
        <taxon>Mangrovimonas</taxon>
    </lineage>
</organism>
<gene>
    <name evidence="3" type="ORF">R3L15_03815</name>
    <name evidence="2" type="ORF">R3L16_03580</name>
</gene>
<dbReference type="Pfam" id="PF00534">
    <property type="entry name" value="Glycos_transf_1"/>
    <property type="match status" value="1"/>
</dbReference>
<evidence type="ECO:0000313" key="2">
    <source>
        <dbReference type="EMBL" id="WXA03574.1"/>
    </source>
</evidence>
<dbReference type="GO" id="GO:0016757">
    <property type="term" value="F:glycosyltransferase activity"/>
    <property type="evidence" value="ECO:0007669"/>
    <property type="project" value="UniProtKB-KW"/>
</dbReference>
<protein>
    <submittedName>
        <fullName evidence="2">Glycosyltransferase family 4 protein</fullName>
        <ecNumber evidence="2">2.4.-.-</ecNumber>
    </submittedName>
</protein>
<dbReference type="Gene3D" id="3.40.50.2000">
    <property type="entry name" value="Glycogen Phosphorylase B"/>
    <property type="match status" value="2"/>
</dbReference>
<dbReference type="EMBL" id="CP136924">
    <property type="protein sequence ID" value="WXA03574.1"/>
    <property type="molecule type" value="Genomic_DNA"/>
</dbReference>
<reference evidence="2 4" key="1">
    <citation type="submission" date="2023-10" db="EMBL/GenBank/DDBJ databases">
        <title>Culture-based analysis of two novel bacteria associated with mangrove crab gills.</title>
        <authorList>
            <person name="Yang X."/>
            <person name="Garuglieri E."/>
            <person name="Van Goethem M.W."/>
            <person name="Fusi M."/>
            <person name="Marasco R."/>
            <person name="Daffonchio D.G."/>
        </authorList>
    </citation>
    <scope>NUCLEOTIDE SEQUENCE [LARGE SCALE GENOMIC DNA]</scope>
    <source>
        <strain evidence="3">UG2-1</strain>
        <strain evidence="2">UG2-2</strain>
        <strain evidence="4">UG2_2</strain>
    </source>
</reference>
<dbReference type="PANTHER" id="PTHR45947:SF3">
    <property type="entry name" value="SULFOQUINOVOSYL TRANSFERASE SQD2"/>
    <property type="match status" value="1"/>
</dbReference>
<dbReference type="Proteomes" id="UP001368318">
    <property type="component" value="Chromosome"/>
</dbReference>
<accession>A0AAU6P112</accession>
<dbReference type="CDD" id="cd03801">
    <property type="entry name" value="GT4_PimA-like"/>
    <property type="match status" value="1"/>
</dbReference>